<proteinExistence type="predicted"/>
<evidence type="ECO:0000313" key="3">
    <source>
        <dbReference type="EMBL" id="MFC6079816.1"/>
    </source>
</evidence>
<keyword evidence="4" id="KW-1185">Reference proteome</keyword>
<evidence type="ECO:0000313" key="4">
    <source>
        <dbReference type="Proteomes" id="UP001596137"/>
    </source>
</evidence>
<accession>A0ABW1N8K0</accession>
<name>A0ABW1N8K0_9ACTN</name>
<reference evidence="4" key="1">
    <citation type="journal article" date="2019" name="Int. J. Syst. Evol. Microbiol.">
        <title>The Global Catalogue of Microorganisms (GCM) 10K type strain sequencing project: providing services to taxonomists for standard genome sequencing and annotation.</title>
        <authorList>
            <consortium name="The Broad Institute Genomics Platform"/>
            <consortium name="The Broad Institute Genome Sequencing Center for Infectious Disease"/>
            <person name="Wu L."/>
            <person name="Ma J."/>
        </authorList>
    </citation>
    <scope>NUCLEOTIDE SEQUENCE [LARGE SCALE GENOMIC DNA]</scope>
    <source>
        <strain evidence="4">JCM 30346</strain>
    </source>
</reference>
<evidence type="ECO:0000259" key="2">
    <source>
        <dbReference type="Pfam" id="PF26348"/>
    </source>
</evidence>
<dbReference type="Pfam" id="PF26348">
    <property type="entry name" value="SRA_ScoMcrA"/>
    <property type="match status" value="1"/>
</dbReference>
<feature type="region of interest" description="Disordered" evidence="1">
    <location>
        <begin position="187"/>
        <end position="209"/>
    </location>
</feature>
<organism evidence="3 4">
    <name type="scientific">Sphaerisporangium aureirubrum</name>
    <dbReference type="NCBI Taxonomy" id="1544736"/>
    <lineage>
        <taxon>Bacteria</taxon>
        <taxon>Bacillati</taxon>
        <taxon>Actinomycetota</taxon>
        <taxon>Actinomycetes</taxon>
        <taxon>Streptosporangiales</taxon>
        <taxon>Streptosporangiaceae</taxon>
        <taxon>Sphaerisporangium</taxon>
    </lineage>
</organism>
<dbReference type="RefSeq" id="WP_380746232.1">
    <property type="nucleotide sequence ID" value="NZ_JBHSRF010000001.1"/>
</dbReference>
<feature type="domain" description="ScoMcrA-like SRA" evidence="2">
    <location>
        <begin position="12"/>
        <end position="153"/>
    </location>
</feature>
<dbReference type="EMBL" id="JBHSRF010000001">
    <property type="protein sequence ID" value="MFC6079816.1"/>
    <property type="molecule type" value="Genomic_DNA"/>
</dbReference>
<dbReference type="Proteomes" id="UP001596137">
    <property type="component" value="Unassembled WGS sequence"/>
</dbReference>
<evidence type="ECO:0000256" key="1">
    <source>
        <dbReference type="SAM" id="MobiDB-lite"/>
    </source>
</evidence>
<comment type="caution">
    <text evidence="3">The sequence shown here is derived from an EMBL/GenBank/DDBJ whole genome shotgun (WGS) entry which is preliminary data.</text>
</comment>
<gene>
    <name evidence="3" type="ORF">ACFP1K_01500</name>
</gene>
<sequence length="325" mass="36352">MTIGLNPGQVWTRQELAPIYGGSPQGGICPSGTTPNVLLYSDPKVGKQRGYHDGWLREDDEYGQVFEYTGHGEGDQTFEGQHGRGNRAILHHIDDGRALRVFKAVGVVPGTGTKRHRYLGRFQLDPIQPYVLREALNRRHVMRRVIVFRLRPIVDDYQRVEDDNIPPASATTVTLVPASVTTSAIVEPETNKRTKTSRSAAPETTAERREAQLSDQFQAFMKTYGRELKRFQITVKGLTGTFLTDLYDVQGHVLYELKGTSTREAVRMAIGQLLDYSRHVEPTQPKLAVLLPDEPNEDLQALLAELDIALAYWDGTIFVGIPGLE</sequence>
<protein>
    <recommendedName>
        <fullName evidence="2">ScoMcrA-like SRA domain-containing protein</fullName>
    </recommendedName>
</protein>
<dbReference type="InterPro" id="IPR058712">
    <property type="entry name" value="SRA_ScoMcrA"/>
</dbReference>